<proteinExistence type="predicted"/>
<dbReference type="Proteomes" id="UP000276133">
    <property type="component" value="Unassembled WGS sequence"/>
</dbReference>
<dbReference type="AlphaFoldDB" id="A0A3M7PP90"/>
<evidence type="ECO:0000313" key="1">
    <source>
        <dbReference type="EMBL" id="RNA00571.1"/>
    </source>
</evidence>
<dbReference type="EMBL" id="REGN01009689">
    <property type="protein sequence ID" value="RNA00571.1"/>
    <property type="molecule type" value="Genomic_DNA"/>
</dbReference>
<comment type="caution">
    <text evidence="1">The sequence shown here is derived from an EMBL/GenBank/DDBJ whole genome shotgun (WGS) entry which is preliminary data.</text>
</comment>
<protein>
    <submittedName>
        <fullName evidence="1">Uncharacterized protein</fullName>
    </submittedName>
</protein>
<organism evidence="1 2">
    <name type="scientific">Brachionus plicatilis</name>
    <name type="common">Marine rotifer</name>
    <name type="synonym">Brachionus muelleri</name>
    <dbReference type="NCBI Taxonomy" id="10195"/>
    <lineage>
        <taxon>Eukaryota</taxon>
        <taxon>Metazoa</taxon>
        <taxon>Spiralia</taxon>
        <taxon>Gnathifera</taxon>
        <taxon>Rotifera</taxon>
        <taxon>Eurotatoria</taxon>
        <taxon>Monogononta</taxon>
        <taxon>Pseudotrocha</taxon>
        <taxon>Ploima</taxon>
        <taxon>Brachionidae</taxon>
        <taxon>Brachionus</taxon>
    </lineage>
</organism>
<keyword evidence="2" id="KW-1185">Reference proteome</keyword>
<name>A0A3M7PP90_BRAPC</name>
<sequence length="90" mass="11120">MIHFGHIKINFYILKETINDQLKTKKFFIDELMFEIKIKKYKLEKINFFKRNYLTCHVNRKIKHNMSSNFKSCDHDHELQVANNYNFNFE</sequence>
<gene>
    <name evidence="1" type="ORF">BpHYR1_053076</name>
</gene>
<evidence type="ECO:0000313" key="2">
    <source>
        <dbReference type="Proteomes" id="UP000276133"/>
    </source>
</evidence>
<reference evidence="1 2" key="1">
    <citation type="journal article" date="2018" name="Sci. Rep.">
        <title>Genomic signatures of local adaptation to the degree of environmental predictability in rotifers.</title>
        <authorList>
            <person name="Franch-Gras L."/>
            <person name="Hahn C."/>
            <person name="Garcia-Roger E.M."/>
            <person name="Carmona M.J."/>
            <person name="Serra M."/>
            <person name="Gomez A."/>
        </authorList>
    </citation>
    <scope>NUCLEOTIDE SEQUENCE [LARGE SCALE GENOMIC DNA]</scope>
    <source>
        <strain evidence="1">HYR1</strain>
    </source>
</reference>
<accession>A0A3M7PP90</accession>